<dbReference type="EMBL" id="RFLY01000003">
    <property type="protein sequence ID" value="RMH94144.1"/>
    <property type="molecule type" value="Genomic_DNA"/>
</dbReference>
<keyword evidence="1" id="KW-0812">Transmembrane</keyword>
<sequence>MHPHEAQETLKAIMTASGRLERLSTELTRTSHQAQTEIRETRAREEAHFREAMVAQFEETRQRMEAALRPKIAWAWQALAVLVGTGILLLGGFAVLLGRANERLRVAEARADGVEVRAEVQAALRQVEITTCGGRSCIRLDRRAPVWKNASGEYVLVDGKPGEKKSAK</sequence>
<reference evidence="2 3" key="1">
    <citation type="submission" date="2018-10" db="EMBL/GenBank/DDBJ databases">
        <title>Proposal of Lysobacter pythonis sp. nov. isolated from royal pythons (Python regius).</title>
        <authorList>
            <person name="Hans-Juergen B."/>
            <person name="Huptas C."/>
            <person name="Sandra B."/>
            <person name="Igor L."/>
            <person name="Joachim S."/>
            <person name="Siegfried S."/>
            <person name="Mareike W."/>
            <person name="Peter K."/>
        </authorList>
    </citation>
    <scope>NUCLEOTIDE SEQUENCE [LARGE SCALE GENOMIC DNA]</scope>
    <source>
        <strain evidence="2 3">4284/11</strain>
    </source>
</reference>
<accession>A0A3M2I793</accession>
<evidence type="ECO:0000256" key="1">
    <source>
        <dbReference type="SAM" id="Phobius"/>
    </source>
</evidence>
<evidence type="ECO:0000313" key="2">
    <source>
        <dbReference type="EMBL" id="RMH94144.1"/>
    </source>
</evidence>
<dbReference type="OrthoDB" id="5959052at2"/>
<protein>
    <submittedName>
        <fullName evidence="2">Uncharacterized protein</fullName>
    </submittedName>
</protein>
<comment type="caution">
    <text evidence="2">The sequence shown here is derived from an EMBL/GenBank/DDBJ whole genome shotgun (WGS) entry which is preliminary data.</text>
</comment>
<organism evidence="2 3">
    <name type="scientific">Solilutibacter pythonis</name>
    <dbReference type="NCBI Taxonomy" id="2483112"/>
    <lineage>
        <taxon>Bacteria</taxon>
        <taxon>Pseudomonadati</taxon>
        <taxon>Pseudomonadota</taxon>
        <taxon>Gammaproteobacteria</taxon>
        <taxon>Lysobacterales</taxon>
        <taxon>Lysobacteraceae</taxon>
        <taxon>Solilutibacter</taxon>
    </lineage>
</organism>
<name>A0A3M2I793_9GAMM</name>
<feature type="transmembrane region" description="Helical" evidence="1">
    <location>
        <begin position="74"/>
        <end position="97"/>
    </location>
</feature>
<keyword evidence="3" id="KW-1185">Reference proteome</keyword>
<keyword evidence="1" id="KW-0472">Membrane</keyword>
<dbReference type="RefSeq" id="WP_122100666.1">
    <property type="nucleotide sequence ID" value="NZ_RFLY01000003.1"/>
</dbReference>
<gene>
    <name evidence="2" type="ORF">EBB59_02985</name>
</gene>
<proteinExistence type="predicted"/>
<keyword evidence="1" id="KW-1133">Transmembrane helix</keyword>
<dbReference type="AlphaFoldDB" id="A0A3M2I793"/>
<dbReference type="Proteomes" id="UP000275012">
    <property type="component" value="Unassembled WGS sequence"/>
</dbReference>
<evidence type="ECO:0000313" key="3">
    <source>
        <dbReference type="Proteomes" id="UP000275012"/>
    </source>
</evidence>